<evidence type="ECO:0000313" key="2">
    <source>
        <dbReference type="Proteomes" id="UP000179467"/>
    </source>
</evidence>
<organism evidence="1 2">
    <name type="scientific">Edaphosphingomonas haloaromaticamans</name>
    <dbReference type="NCBI Taxonomy" id="653954"/>
    <lineage>
        <taxon>Bacteria</taxon>
        <taxon>Pseudomonadati</taxon>
        <taxon>Pseudomonadota</taxon>
        <taxon>Alphaproteobacteria</taxon>
        <taxon>Sphingomonadales</taxon>
        <taxon>Rhizorhabdaceae</taxon>
        <taxon>Edaphosphingomonas</taxon>
    </lineage>
</organism>
<evidence type="ECO:0008006" key="3">
    <source>
        <dbReference type="Google" id="ProtNLM"/>
    </source>
</evidence>
<sequence length="215" mass="22615">MSDMWSAATGIAAARLGTVTRDPALAVFTPWAAVATPTPFVADRMVCPSNDAEPEPAIDTAALEADAFAQGFAEGRRTAEIEIAEDRAALIRLAESLQALRPEPHHELGLLLAETVERLVRQIVGEVAIDSAAVLARANAAAALIAEESRPARMRLCPEDHARLADADLPVELIADATLAPGTVLVETGEGWIEDGPEAGLEKLSAALDKMGVPR</sequence>
<protein>
    <recommendedName>
        <fullName evidence="3">Flagellar assembly protein H</fullName>
    </recommendedName>
</protein>
<comment type="caution">
    <text evidence="1">The sequence shown here is derived from an EMBL/GenBank/DDBJ whole genome shotgun (WGS) entry which is preliminary data.</text>
</comment>
<gene>
    <name evidence="1" type="ORF">BHE75_03335</name>
</gene>
<dbReference type="Proteomes" id="UP000179467">
    <property type="component" value="Unassembled WGS sequence"/>
</dbReference>
<proteinExistence type="predicted"/>
<dbReference type="EMBL" id="MIPT01000001">
    <property type="protein sequence ID" value="OHT21328.1"/>
    <property type="molecule type" value="Genomic_DNA"/>
</dbReference>
<dbReference type="AlphaFoldDB" id="A0A1S1HH22"/>
<accession>A0A1S1HH22</accession>
<dbReference type="RefSeq" id="WP_041864819.1">
    <property type="nucleotide sequence ID" value="NZ_MIPT01000001.1"/>
</dbReference>
<evidence type="ECO:0000313" key="1">
    <source>
        <dbReference type="EMBL" id="OHT21328.1"/>
    </source>
</evidence>
<keyword evidence="2" id="KW-1185">Reference proteome</keyword>
<reference evidence="1 2" key="1">
    <citation type="submission" date="2016-09" db="EMBL/GenBank/DDBJ databases">
        <title>Metabolic pathway, cell adaptation mechanisms and a novel monoxygenase revealed through proteogenomic-transcription analysis of a Sphingomonas haloaromaticamans strain degrading the fungicide ortho-phenylphenol.</title>
        <authorList>
            <person name="Perruchon C."/>
            <person name="Papadopoulou E.S."/>
            <person name="Rousidou C."/>
            <person name="Vasileiadis S."/>
            <person name="Tanou G."/>
            <person name="Amoutzias G."/>
            <person name="Molassiotis A."/>
            <person name="Karpouzas D.G."/>
        </authorList>
    </citation>
    <scope>NUCLEOTIDE SEQUENCE [LARGE SCALE GENOMIC DNA]</scope>
    <source>
        <strain evidence="1 2">P3</strain>
    </source>
</reference>
<name>A0A1S1HH22_9SPHN</name>